<dbReference type="GeneID" id="63767546"/>
<dbReference type="PANTHER" id="PTHR12149">
    <property type="entry name" value="FRUCTOSAMINE 3 KINASE-RELATED PROTEIN"/>
    <property type="match status" value="1"/>
</dbReference>
<dbReference type="InterPro" id="IPR016477">
    <property type="entry name" value="Fructo-/Ketosamine-3-kinase"/>
</dbReference>
<dbReference type="Pfam" id="PF03881">
    <property type="entry name" value="Fructosamin_kin"/>
    <property type="match status" value="1"/>
</dbReference>
<dbReference type="EC" id="2.7.1.172" evidence="1"/>
<evidence type="ECO:0000256" key="2">
    <source>
        <dbReference type="ARBA" id="ARBA00048655"/>
    </source>
</evidence>
<sequence>MSLSDQSQLWSNISQHLPIRGSKTISIKQHGTSYYGLTARVAVQLPSGGLVDYFLKVIQGELALAACEGEYEALKEIRSVCTNAPEPYSWGTYTDNSIEHAFLLTEFIKIQKQPADPQALASALATLHTQSTSPTGKFGFHISTVHTHNIQNINFWTSSWCELFSAHLSRILSHAATHFQWPLFDAVGQLTLSTVVPALLLPLQSNGRTIKPSLVHGDCWDGNTAMGEDGRAYFFDVDSFYAHSEFELGDWRAKRHKLSDEAYSEAYKKLVPVSEPVEDWDSRNLLYSLTWNICNALFVPGSTQKEPVFHDMITLCERICPDEVRRLFGNA</sequence>
<dbReference type="Proteomes" id="UP000184356">
    <property type="component" value="Unassembled WGS sequence"/>
</dbReference>
<dbReference type="AlphaFoldDB" id="A0A1L9U0G7"/>
<dbReference type="EMBL" id="KV878582">
    <property type="protein sequence ID" value="OJJ65128.1"/>
    <property type="molecule type" value="Genomic_DNA"/>
</dbReference>
<reference evidence="4" key="1">
    <citation type="journal article" date="2017" name="Genome Biol.">
        <title>Comparative genomics reveals high biological diversity and specific adaptations in the industrially and medically important fungal genus Aspergillus.</title>
        <authorList>
            <person name="de Vries R.P."/>
            <person name="Riley R."/>
            <person name="Wiebenga A."/>
            <person name="Aguilar-Osorio G."/>
            <person name="Amillis S."/>
            <person name="Uchima C.A."/>
            <person name="Anderluh G."/>
            <person name="Asadollahi M."/>
            <person name="Askin M."/>
            <person name="Barry K."/>
            <person name="Battaglia E."/>
            <person name="Bayram O."/>
            <person name="Benocci T."/>
            <person name="Braus-Stromeyer S.A."/>
            <person name="Caldana C."/>
            <person name="Canovas D."/>
            <person name="Cerqueira G.C."/>
            <person name="Chen F."/>
            <person name="Chen W."/>
            <person name="Choi C."/>
            <person name="Clum A."/>
            <person name="Dos Santos R.A."/>
            <person name="Damasio A.R."/>
            <person name="Diallinas G."/>
            <person name="Emri T."/>
            <person name="Fekete E."/>
            <person name="Flipphi M."/>
            <person name="Freyberg S."/>
            <person name="Gallo A."/>
            <person name="Gournas C."/>
            <person name="Habgood R."/>
            <person name="Hainaut M."/>
            <person name="Harispe M.L."/>
            <person name="Henrissat B."/>
            <person name="Hilden K.S."/>
            <person name="Hope R."/>
            <person name="Hossain A."/>
            <person name="Karabika E."/>
            <person name="Karaffa L."/>
            <person name="Karanyi Z."/>
            <person name="Krasevec N."/>
            <person name="Kuo A."/>
            <person name="Kusch H."/>
            <person name="LaButti K."/>
            <person name="Lagendijk E.L."/>
            <person name="Lapidus A."/>
            <person name="Levasseur A."/>
            <person name="Lindquist E."/>
            <person name="Lipzen A."/>
            <person name="Logrieco A.F."/>
            <person name="MacCabe A."/>
            <person name="Maekelae M.R."/>
            <person name="Malavazi I."/>
            <person name="Melin P."/>
            <person name="Meyer V."/>
            <person name="Mielnichuk N."/>
            <person name="Miskei M."/>
            <person name="Molnar A.P."/>
            <person name="Mule G."/>
            <person name="Ngan C.Y."/>
            <person name="Orejas M."/>
            <person name="Orosz E."/>
            <person name="Ouedraogo J.P."/>
            <person name="Overkamp K.M."/>
            <person name="Park H.-S."/>
            <person name="Perrone G."/>
            <person name="Piumi F."/>
            <person name="Punt P.J."/>
            <person name="Ram A.F."/>
            <person name="Ramon A."/>
            <person name="Rauscher S."/>
            <person name="Record E."/>
            <person name="Riano-Pachon D.M."/>
            <person name="Robert V."/>
            <person name="Roehrig J."/>
            <person name="Ruller R."/>
            <person name="Salamov A."/>
            <person name="Salih N.S."/>
            <person name="Samson R.A."/>
            <person name="Sandor E."/>
            <person name="Sanguinetti M."/>
            <person name="Schuetze T."/>
            <person name="Sepcic K."/>
            <person name="Shelest E."/>
            <person name="Sherlock G."/>
            <person name="Sophianopoulou V."/>
            <person name="Squina F.M."/>
            <person name="Sun H."/>
            <person name="Susca A."/>
            <person name="Todd R.B."/>
            <person name="Tsang A."/>
            <person name="Unkles S.E."/>
            <person name="van de Wiele N."/>
            <person name="van Rossen-Uffink D."/>
            <person name="Oliveira J.V."/>
            <person name="Vesth T.C."/>
            <person name="Visser J."/>
            <person name="Yu J.-H."/>
            <person name="Zhou M."/>
            <person name="Andersen M.R."/>
            <person name="Archer D.B."/>
            <person name="Baker S.E."/>
            <person name="Benoit I."/>
            <person name="Brakhage A.A."/>
            <person name="Braus G.H."/>
            <person name="Fischer R."/>
            <person name="Frisvad J.C."/>
            <person name="Goldman G.H."/>
            <person name="Houbraken J."/>
            <person name="Oakley B."/>
            <person name="Pocsi I."/>
            <person name="Scazzocchio C."/>
            <person name="Seiboth B."/>
            <person name="vanKuyk P.A."/>
            <person name="Wortman J."/>
            <person name="Dyer P.S."/>
            <person name="Grigoriev I.V."/>
        </authorList>
    </citation>
    <scope>NUCLEOTIDE SEQUENCE [LARGE SCALE GENOMIC DNA]</scope>
    <source>
        <strain evidence="4">CBS 593.65</strain>
    </source>
</reference>
<dbReference type="VEuPathDB" id="FungiDB:ASPSYDRAFT_85105"/>
<keyword evidence="4" id="KW-1185">Reference proteome</keyword>
<comment type="catalytic activity">
    <reaction evidence="2">
        <text>N(6)-D-ribulosyl-L-lysyl-[protein] + ATP = N(6)-(3-O-phospho-D-ribulosyl)-L-lysyl-[protein] + ADP + H(+)</text>
        <dbReference type="Rhea" id="RHEA:48432"/>
        <dbReference type="Rhea" id="RHEA-COMP:12103"/>
        <dbReference type="Rhea" id="RHEA-COMP:12104"/>
        <dbReference type="ChEBI" id="CHEBI:15378"/>
        <dbReference type="ChEBI" id="CHEBI:30616"/>
        <dbReference type="ChEBI" id="CHEBI:90418"/>
        <dbReference type="ChEBI" id="CHEBI:90420"/>
        <dbReference type="ChEBI" id="CHEBI:456216"/>
        <dbReference type="EC" id="2.7.1.172"/>
    </reaction>
    <physiologicalReaction direction="left-to-right" evidence="2">
        <dbReference type="Rhea" id="RHEA:48433"/>
    </physiologicalReaction>
</comment>
<dbReference type="OrthoDB" id="5772781at2759"/>
<gene>
    <name evidence="3" type="ORF">ASPSYDRAFT_85105</name>
</gene>
<name>A0A1L9U0G7_9EURO</name>
<evidence type="ECO:0000256" key="1">
    <source>
        <dbReference type="ARBA" id="ARBA00011961"/>
    </source>
</evidence>
<dbReference type="RefSeq" id="XP_040708934.1">
    <property type="nucleotide sequence ID" value="XM_040851473.1"/>
</dbReference>
<dbReference type="InterPro" id="IPR011009">
    <property type="entry name" value="Kinase-like_dom_sf"/>
</dbReference>
<accession>A0A1L9U0G7</accession>
<dbReference type="PANTHER" id="PTHR12149:SF8">
    <property type="entry name" value="PROTEIN-RIBULOSAMINE 3-KINASE"/>
    <property type="match status" value="1"/>
</dbReference>
<evidence type="ECO:0000313" key="3">
    <source>
        <dbReference type="EMBL" id="OJJ65128.1"/>
    </source>
</evidence>
<dbReference type="Gene3D" id="3.90.1200.10">
    <property type="match status" value="1"/>
</dbReference>
<evidence type="ECO:0000313" key="4">
    <source>
        <dbReference type="Proteomes" id="UP000184356"/>
    </source>
</evidence>
<dbReference type="GO" id="GO:0102193">
    <property type="term" value="F:protein-ribulosamine 3-kinase activity"/>
    <property type="evidence" value="ECO:0007669"/>
    <property type="project" value="UniProtKB-EC"/>
</dbReference>
<dbReference type="SUPFAM" id="SSF56112">
    <property type="entry name" value="Protein kinase-like (PK-like)"/>
    <property type="match status" value="1"/>
</dbReference>
<organism evidence="3 4">
    <name type="scientific">Aspergillus sydowii CBS 593.65</name>
    <dbReference type="NCBI Taxonomy" id="1036612"/>
    <lineage>
        <taxon>Eukaryota</taxon>
        <taxon>Fungi</taxon>
        <taxon>Dikarya</taxon>
        <taxon>Ascomycota</taxon>
        <taxon>Pezizomycotina</taxon>
        <taxon>Eurotiomycetes</taxon>
        <taxon>Eurotiomycetidae</taxon>
        <taxon>Eurotiales</taxon>
        <taxon>Aspergillaceae</taxon>
        <taxon>Aspergillus</taxon>
        <taxon>Aspergillus subgen. Nidulantes</taxon>
    </lineage>
</organism>
<proteinExistence type="predicted"/>
<protein>
    <recommendedName>
        <fullName evidence="1">protein-ribulosamine 3-kinase</fullName>
        <ecNumber evidence="1">2.7.1.172</ecNumber>
    </recommendedName>
</protein>